<sequence>MGGLGIRNLEYVKNGALSGKILWCIGCTACEWHVRKEKGRFGGEEDAPSPLHSGFPNRTQHRELEDSVRPDFMSEFVYGY</sequence>
<evidence type="ECO:0000313" key="2">
    <source>
        <dbReference type="Proteomes" id="UP001054821"/>
    </source>
</evidence>
<keyword evidence="2" id="KW-1185">Reference proteome</keyword>
<dbReference type="AlphaFoldDB" id="A0AAD4VDG0"/>
<dbReference type="EMBL" id="JAJFAZ020000006">
    <property type="protein sequence ID" value="KAI5322848.1"/>
    <property type="molecule type" value="Genomic_DNA"/>
</dbReference>
<protein>
    <submittedName>
        <fullName evidence="1">Uncharacterized protein</fullName>
    </submittedName>
</protein>
<name>A0AAD4VDG0_PRUDU</name>
<accession>A0AAD4VDG0</accession>
<comment type="caution">
    <text evidence="1">The sequence shown here is derived from an EMBL/GenBank/DDBJ whole genome shotgun (WGS) entry which is preliminary data.</text>
</comment>
<gene>
    <name evidence="1" type="ORF">L3X38_031920</name>
</gene>
<evidence type="ECO:0000313" key="1">
    <source>
        <dbReference type="EMBL" id="KAI5322848.1"/>
    </source>
</evidence>
<proteinExistence type="predicted"/>
<reference evidence="1 2" key="1">
    <citation type="journal article" date="2022" name="G3 (Bethesda)">
        <title>Whole-genome sequence and methylome profiling of the almond [Prunus dulcis (Mill.) D.A. Webb] cultivar 'Nonpareil'.</title>
        <authorList>
            <person name="D'Amico-Willman K.M."/>
            <person name="Ouma W.Z."/>
            <person name="Meulia T."/>
            <person name="Sideli G.M."/>
            <person name="Gradziel T.M."/>
            <person name="Fresnedo-Ramirez J."/>
        </authorList>
    </citation>
    <scope>NUCLEOTIDE SEQUENCE [LARGE SCALE GENOMIC DNA]</scope>
    <source>
        <strain evidence="1">Clone GOH B32 T37-40</strain>
    </source>
</reference>
<organism evidence="1 2">
    <name type="scientific">Prunus dulcis</name>
    <name type="common">Almond</name>
    <name type="synonym">Amygdalus dulcis</name>
    <dbReference type="NCBI Taxonomy" id="3755"/>
    <lineage>
        <taxon>Eukaryota</taxon>
        <taxon>Viridiplantae</taxon>
        <taxon>Streptophyta</taxon>
        <taxon>Embryophyta</taxon>
        <taxon>Tracheophyta</taxon>
        <taxon>Spermatophyta</taxon>
        <taxon>Magnoliopsida</taxon>
        <taxon>eudicotyledons</taxon>
        <taxon>Gunneridae</taxon>
        <taxon>Pentapetalae</taxon>
        <taxon>rosids</taxon>
        <taxon>fabids</taxon>
        <taxon>Rosales</taxon>
        <taxon>Rosaceae</taxon>
        <taxon>Amygdaloideae</taxon>
        <taxon>Amygdaleae</taxon>
        <taxon>Prunus</taxon>
    </lineage>
</organism>
<dbReference type="Proteomes" id="UP001054821">
    <property type="component" value="Chromosome 6"/>
</dbReference>